<dbReference type="EMBL" id="UZAK01045163">
    <property type="protein sequence ID" value="VDP73534.1"/>
    <property type="molecule type" value="Genomic_DNA"/>
</dbReference>
<accession>A0A3P8GSN9</accession>
<feature type="compositionally biased region" description="Acidic residues" evidence="1">
    <location>
        <begin position="32"/>
        <end position="43"/>
    </location>
</feature>
<dbReference type="Proteomes" id="UP000279833">
    <property type="component" value="Unassembled WGS sequence"/>
</dbReference>
<evidence type="ECO:0000313" key="3">
    <source>
        <dbReference type="Proteomes" id="UP000279833"/>
    </source>
</evidence>
<dbReference type="AlphaFoldDB" id="A0A3P8GSN9"/>
<proteinExistence type="predicted"/>
<feature type="compositionally biased region" description="Low complexity" evidence="1">
    <location>
        <begin position="58"/>
        <end position="77"/>
    </location>
</feature>
<name>A0A3P8GSN9_9TREM</name>
<protein>
    <submittedName>
        <fullName evidence="2">Uncharacterized protein</fullName>
    </submittedName>
</protein>
<reference evidence="2 3" key="1">
    <citation type="submission" date="2018-11" db="EMBL/GenBank/DDBJ databases">
        <authorList>
            <consortium name="Pathogen Informatics"/>
        </authorList>
    </citation>
    <scope>NUCLEOTIDE SEQUENCE [LARGE SCALE GENOMIC DNA]</scope>
    <source>
        <strain>Dakar</strain>
        <strain evidence="3">Senegal</strain>
    </source>
</reference>
<keyword evidence="3" id="KW-1185">Reference proteome</keyword>
<organism evidence="2 3">
    <name type="scientific">Schistosoma curassoni</name>
    <dbReference type="NCBI Taxonomy" id="6186"/>
    <lineage>
        <taxon>Eukaryota</taxon>
        <taxon>Metazoa</taxon>
        <taxon>Spiralia</taxon>
        <taxon>Lophotrochozoa</taxon>
        <taxon>Platyhelminthes</taxon>
        <taxon>Trematoda</taxon>
        <taxon>Digenea</taxon>
        <taxon>Strigeidida</taxon>
        <taxon>Schistosomatoidea</taxon>
        <taxon>Schistosomatidae</taxon>
        <taxon>Schistosoma</taxon>
    </lineage>
</organism>
<evidence type="ECO:0000256" key="1">
    <source>
        <dbReference type="SAM" id="MobiDB-lite"/>
    </source>
</evidence>
<sequence>MSQNEDEEDEDEEKDGDEDDDDQFFVPHGYLSDDEGVAAEESEGPIPDEMKQLRQRLSVADSNATTNNTTSAVTNNNNHFEENKENIELPERFILNIVATTTTSRRPKKSVPEEGYFILMKFRCNAKISYM</sequence>
<feature type="region of interest" description="Disordered" evidence="1">
    <location>
        <begin position="1"/>
        <end position="77"/>
    </location>
</feature>
<gene>
    <name evidence="2" type="ORF">SCUD_LOCUS20837</name>
</gene>
<evidence type="ECO:0000313" key="2">
    <source>
        <dbReference type="EMBL" id="VDP73534.1"/>
    </source>
</evidence>
<feature type="compositionally biased region" description="Acidic residues" evidence="1">
    <location>
        <begin position="1"/>
        <end position="23"/>
    </location>
</feature>